<gene>
    <name evidence="2" type="ORF">LY90DRAFT_697536</name>
</gene>
<evidence type="ECO:0000313" key="2">
    <source>
        <dbReference type="EMBL" id="ORY82205.1"/>
    </source>
</evidence>
<organism evidence="2 3">
    <name type="scientific">Neocallimastix californiae</name>
    <dbReference type="NCBI Taxonomy" id="1754190"/>
    <lineage>
        <taxon>Eukaryota</taxon>
        <taxon>Fungi</taxon>
        <taxon>Fungi incertae sedis</taxon>
        <taxon>Chytridiomycota</taxon>
        <taxon>Chytridiomycota incertae sedis</taxon>
        <taxon>Neocallimastigomycetes</taxon>
        <taxon>Neocallimastigales</taxon>
        <taxon>Neocallimastigaceae</taxon>
        <taxon>Neocallimastix</taxon>
    </lineage>
</organism>
<protein>
    <submittedName>
        <fullName evidence="2">Uncharacterized protein</fullName>
    </submittedName>
</protein>
<dbReference type="Proteomes" id="UP000193920">
    <property type="component" value="Unassembled WGS sequence"/>
</dbReference>
<evidence type="ECO:0000256" key="1">
    <source>
        <dbReference type="SAM" id="MobiDB-lite"/>
    </source>
</evidence>
<feature type="region of interest" description="Disordered" evidence="1">
    <location>
        <begin position="1"/>
        <end position="21"/>
    </location>
</feature>
<comment type="caution">
    <text evidence="2">The sequence shown here is derived from an EMBL/GenBank/DDBJ whole genome shotgun (WGS) entry which is preliminary data.</text>
</comment>
<dbReference type="EMBL" id="MCOG01000009">
    <property type="protein sequence ID" value="ORY82205.1"/>
    <property type="molecule type" value="Genomic_DNA"/>
</dbReference>
<name>A0A1Y2FHC6_9FUNG</name>
<sequence length="167" mass="19370">MVQQNIDGTNKNKNKESKNEKNVILNSFKKPFSYFNIYNDKHPLNSPTSETTSKYSELDNFGSESNIIPITENQIDHDEIYRMNHTKSIPSKFSFVPKNITINEQDSDNNNNPSEGQYDDITVNMNYIKKNSSRRSLVISNNNQKNMYPHPIFHQKTYPFIINASIS</sequence>
<reference evidence="2 3" key="1">
    <citation type="submission" date="2016-08" db="EMBL/GenBank/DDBJ databases">
        <title>A Parts List for Fungal Cellulosomes Revealed by Comparative Genomics.</title>
        <authorList>
            <consortium name="DOE Joint Genome Institute"/>
            <person name="Haitjema C.H."/>
            <person name="Gilmore S.P."/>
            <person name="Henske J.K."/>
            <person name="Solomon K.V."/>
            <person name="De Groot R."/>
            <person name="Kuo A."/>
            <person name="Mondo S.J."/>
            <person name="Salamov A.A."/>
            <person name="Labutti K."/>
            <person name="Zhao Z."/>
            <person name="Chiniquy J."/>
            <person name="Barry K."/>
            <person name="Brewer H.M."/>
            <person name="Purvine S.O."/>
            <person name="Wright A.T."/>
            <person name="Boxma B."/>
            <person name="Van Alen T."/>
            <person name="Hackstein J.H."/>
            <person name="Baker S.E."/>
            <person name="Grigoriev I.V."/>
            <person name="O'Malley M.A."/>
        </authorList>
    </citation>
    <scope>NUCLEOTIDE SEQUENCE [LARGE SCALE GENOMIC DNA]</scope>
    <source>
        <strain evidence="2 3">G1</strain>
    </source>
</reference>
<evidence type="ECO:0000313" key="3">
    <source>
        <dbReference type="Proteomes" id="UP000193920"/>
    </source>
</evidence>
<feature type="non-terminal residue" evidence="2">
    <location>
        <position position="167"/>
    </location>
</feature>
<accession>A0A1Y2FHC6</accession>
<dbReference type="AlphaFoldDB" id="A0A1Y2FHC6"/>
<proteinExistence type="predicted"/>
<keyword evidence="3" id="KW-1185">Reference proteome</keyword>